<dbReference type="OrthoDB" id="6401166at2"/>
<keyword evidence="2" id="KW-1185">Reference proteome</keyword>
<gene>
    <name evidence="1" type="ORF">DU002_13115</name>
</gene>
<accession>A0A368NH66</accession>
<organism evidence="1 2">
    <name type="scientific">Corallincola holothuriorum</name>
    <dbReference type="NCBI Taxonomy" id="2282215"/>
    <lineage>
        <taxon>Bacteria</taxon>
        <taxon>Pseudomonadati</taxon>
        <taxon>Pseudomonadota</taxon>
        <taxon>Gammaproteobacteria</taxon>
        <taxon>Alteromonadales</taxon>
        <taxon>Psychromonadaceae</taxon>
        <taxon>Corallincola</taxon>
    </lineage>
</organism>
<reference evidence="1 2" key="1">
    <citation type="submission" date="2018-07" db="EMBL/GenBank/DDBJ databases">
        <title>Corallincola holothuriorum sp. nov., a new facultative anaerobe isolated from sea cucumber Apostichopus japonicus.</title>
        <authorList>
            <person name="Xia H."/>
        </authorList>
    </citation>
    <scope>NUCLEOTIDE SEQUENCE [LARGE SCALE GENOMIC DNA]</scope>
    <source>
        <strain evidence="1 2">C4</strain>
    </source>
</reference>
<name>A0A368NH66_9GAMM</name>
<proteinExistence type="predicted"/>
<evidence type="ECO:0000313" key="1">
    <source>
        <dbReference type="EMBL" id="RCU48731.1"/>
    </source>
</evidence>
<comment type="caution">
    <text evidence="1">The sequence shown here is derived from an EMBL/GenBank/DDBJ whole genome shotgun (WGS) entry which is preliminary data.</text>
</comment>
<evidence type="ECO:0000313" key="2">
    <source>
        <dbReference type="Proteomes" id="UP000252558"/>
    </source>
</evidence>
<dbReference type="AlphaFoldDB" id="A0A368NH66"/>
<sequence>MRVVFILLFVLHLSGCVGLAVGSYGTFENKKEDFTVSSERNKFDFGARKQAYTQEQLIELWGNPDDSYTEGKCTVLSYHDGYNWSGVGAFVFIIPIPLAVPSGNNETKLYFINNQSVAATTEYGEVIGMFGYMCGSNECGFNAGPVDSDKARKVSVDWCS</sequence>
<dbReference type="RefSeq" id="WP_114338855.1">
    <property type="nucleotide sequence ID" value="NZ_QPID01000008.1"/>
</dbReference>
<protein>
    <submittedName>
        <fullName evidence="1">Uncharacterized protein</fullName>
    </submittedName>
</protein>
<dbReference type="EMBL" id="QPID01000008">
    <property type="protein sequence ID" value="RCU48731.1"/>
    <property type="molecule type" value="Genomic_DNA"/>
</dbReference>
<dbReference type="Proteomes" id="UP000252558">
    <property type="component" value="Unassembled WGS sequence"/>
</dbReference>